<accession>A0A3M7PIP7</accession>
<dbReference type="EMBL" id="REGN01010492">
    <property type="protein sequence ID" value="RMZ98932.1"/>
    <property type="molecule type" value="Genomic_DNA"/>
</dbReference>
<organism evidence="1 2">
    <name type="scientific">Brachionus plicatilis</name>
    <name type="common">Marine rotifer</name>
    <name type="synonym">Brachionus muelleri</name>
    <dbReference type="NCBI Taxonomy" id="10195"/>
    <lineage>
        <taxon>Eukaryota</taxon>
        <taxon>Metazoa</taxon>
        <taxon>Spiralia</taxon>
        <taxon>Gnathifera</taxon>
        <taxon>Rotifera</taxon>
        <taxon>Eurotatoria</taxon>
        <taxon>Monogononta</taxon>
        <taxon>Pseudotrocha</taxon>
        <taxon>Ploima</taxon>
        <taxon>Brachionidae</taxon>
        <taxon>Brachionus</taxon>
    </lineage>
</organism>
<sequence length="98" mass="11922">MPSMNNFLDTLLYFLHYYYLKFYYQTIYQDSSFTDFYRNLLTKFGDFYLKDRTQNYAGEKARFLIEKSILKQLYFDSIVNKIDINTVSRSRTNKLALL</sequence>
<keyword evidence="2" id="KW-1185">Reference proteome</keyword>
<evidence type="ECO:0000313" key="1">
    <source>
        <dbReference type="EMBL" id="RMZ98932.1"/>
    </source>
</evidence>
<comment type="caution">
    <text evidence="1">The sequence shown here is derived from an EMBL/GenBank/DDBJ whole genome shotgun (WGS) entry which is preliminary data.</text>
</comment>
<evidence type="ECO:0000313" key="2">
    <source>
        <dbReference type="Proteomes" id="UP000276133"/>
    </source>
</evidence>
<reference evidence="1 2" key="1">
    <citation type="journal article" date="2018" name="Sci. Rep.">
        <title>Genomic signatures of local adaptation to the degree of environmental predictability in rotifers.</title>
        <authorList>
            <person name="Franch-Gras L."/>
            <person name="Hahn C."/>
            <person name="Garcia-Roger E.M."/>
            <person name="Carmona M.J."/>
            <person name="Serra M."/>
            <person name="Gomez A."/>
        </authorList>
    </citation>
    <scope>NUCLEOTIDE SEQUENCE [LARGE SCALE GENOMIC DNA]</scope>
    <source>
        <strain evidence="1">HYR1</strain>
    </source>
</reference>
<gene>
    <name evidence="1" type="ORF">BpHYR1_053550</name>
</gene>
<dbReference type="Proteomes" id="UP000276133">
    <property type="component" value="Unassembled WGS sequence"/>
</dbReference>
<protein>
    <submittedName>
        <fullName evidence="1">Uncharacterized protein</fullName>
    </submittedName>
</protein>
<dbReference type="AlphaFoldDB" id="A0A3M7PIP7"/>
<name>A0A3M7PIP7_BRAPC</name>
<proteinExistence type="predicted"/>